<dbReference type="GO" id="GO:0008270">
    <property type="term" value="F:zinc ion binding"/>
    <property type="evidence" value="ECO:0007669"/>
    <property type="project" value="UniProtKB-KW"/>
</dbReference>
<dbReference type="InterPro" id="IPR013087">
    <property type="entry name" value="Znf_C2H2_type"/>
</dbReference>
<dbReference type="GeneID" id="67002055"/>
<feature type="domain" description="C2H2-type" evidence="2">
    <location>
        <begin position="198"/>
        <end position="226"/>
    </location>
</feature>
<evidence type="ECO:0000256" key="1">
    <source>
        <dbReference type="PROSITE-ProRule" id="PRU00042"/>
    </source>
</evidence>
<sequence>MEPIVVFIARSSTNLNGRTVEATHEFLLQSLQFTQRAYEKTYGTLSQDPIFLTFIQSSEDFRPRGQMVTRLLEILNKARETSHSVTMVVNGWDGIFTNPFVFADLFKPYSDIEIKLRFFVDVPRVFREADAQAAIKLLRCEIDTDEAPFDTAEFVKNIQIVSIIKQNLSDLRNQLIQTTHNRNTPPDWHLNEDAPAKYLCDKCGEGFDKSIHLTMHKQHNHGNVSEEERTCRYCGKIFKRKDVRVKHEDRLCSLKPGYVRPPPRTLKRSFPSASGSTNGFIPYAEIQQYSDEWPAIDAENPVIYRGEVFCRWSGCQRKTPFDEPCKLVRHLKREHKLNLPNKKPGNLNAREQRLHDEGLEWLARCAFFGRDKVDDDAPVPTRH</sequence>
<keyword evidence="4" id="KW-1185">Reference proteome</keyword>
<dbReference type="InterPro" id="IPR036236">
    <property type="entry name" value="Znf_C2H2_sf"/>
</dbReference>
<gene>
    <name evidence="3" type="ORF">Asppvi_003443</name>
</gene>
<dbReference type="PROSITE" id="PS50157">
    <property type="entry name" value="ZINC_FINGER_C2H2_2"/>
    <property type="match status" value="1"/>
</dbReference>
<name>A0A9P3EQV0_9EURO</name>
<dbReference type="OrthoDB" id="4358598at2759"/>
<evidence type="ECO:0000313" key="3">
    <source>
        <dbReference type="EMBL" id="GIJ84596.1"/>
    </source>
</evidence>
<dbReference type="PROSITE" id="PS00028">
    <property type="entry name" value="ZINC_FINGER_C2H2_1"/>
    <property type="match status" value="1"/>
</dbReference>
<reference evidence="3 4" key="1">
    <citation type="submission" date="2018-10" db="EMBL/GenBank/DDBJ databases">
        <title>Pan-genome distribution and transcriptional activeness of fungal secondary metabolism genes in Aspergillus section Fumigati.</title>
        <authorList>
            <person name="Takahashi H."/>
            <person name="Umemura M."/>
            <person name="Ninomiya A."/>
            <person name="Kusuya Y."/>
            <person name="Urayama S."/>
            <person name="Shimizu M."/>
            <person name="Watanabe A."/>
            <person name="Kamei K."/>
            <person name="Yaguchi T."/>
            <person name="Hagiwara D."/>
        </authorList>
    </citation>
    <scope>NUCLEOTIDE SEQUENCE [LARGE SCALE GENOMIC DNA]</scope>
    <source>
        <strain evidence="3 4">IFM 55266</strain>
    </source>
</reference>
<organism evidence="3 4">
    <name type="scientific">Aspergillus pseudoviridinutans</name>
    <dbReference type="NCBI Taxonomy" id="1517512"/>
    <lineage>
        <taxon>Eukaryota</taxon>
        <taxon>Fungi</taxon>
        <taxon>Dikarya</taxon>
        <taxon>Ascomycota</taxon>
        <taxon>Pezizomycotina</taxon>
        <taxon>Eurotiomycetes</taxon>
        <taxon>Eurotiomycetidae</taxon>
        <taxon>Eurotiales</taxon>
        <taxon>Aspergillaceae</taxon>
        <taxon>Aspergillus</taxon>
        <taxon>Aspergillus subgen. Fumigati</taxon>
    </lineage>
</organism>
<dbReference type="Proteomes" id="UP001043456">
    <property type="component" value="Unassembled WGS sequence"/>
</dbReference>
<dbReference type="Gene3D" id="3.30.160.60">
    <property type="entry name" value="Classic Zinc Finger"/>
    <property type="match status" value="1"/>
</dbReference>
<dbReference type="AlphaFoldDB" id="A0A9P3EQV0"/>
<dbReference type="SMART" id="SM00355">
    <property type="entry name" value="ZnF_C2H2"/>
    <property type="match status" value="3"/>
</dbReference>
<comment type="caution">
    <text evidence="3">The sequence shown here is derived from an EMBL/GenBank/DDBJ whole genome shotgun (WGS) entry which is preliminary data.</text>
</comment>
<evidence type="ECO:0000259" key="2">
    <source>
        <dbReference type="PROSITE" id="PS50157"/>
    </source>
</evidence>
<protein>
    <recommendedName>
        <fullName evidence="2">C2H2-type domain-containing protein</fullName>
    </recommendedName>
</protein>
<proteinExistence type="predicted"/>
<dbReference type="SUPFAM" id="SSF57667">
    <property type="entry name" value="beta-beta-alpha zinc fingers"/>
    <property type="match status" value="1"/>
</dbReference>
<keyword evidence="1" id="KW-0479">Metal-binding</keyword>
<dbReference type="EMBL" id="BHVY01000002">
    <property type="protein sequence ID" value="GIJ84596.1"/>
    <property type="molecule type" value="Genomic_DNA"/>
</dbReference>
<evidence type="ECO:0000313" key="4">
    <source>
        <dbReference type="Proteomes" id="UP001043456"/>
    </source>
</evidence>
<accession>A0A9P3EQV0</accession>
<dbReference type="RefSeq" id="XP_043155343.1">
    <property type="nucleotide sequence ID" value="XM_043299408.1"/>
</dbReference>
<keyword evidence="1" id="KW-0862">Zinc</keyword>
<keyword evidence="1" id="KW-0863">Zinc-finger</keyword>